<dbReference type="EMBL" id="JACBYR010000001">
    <property type="protein sequence ID" value="NYE81847.1"/>
    <property type="molecule type" value="Genomic_DNA"/>
</dbReference>
<protein>
    <submittedName>
        <fullName evidence="9">Peptide/nickel transport system ATP-binding protein</fullName>
    </submittedName>
</protein>
<dbReference type="Proteomes" id="UP000542125">
    <property type="component" value="Unassembled WGS sequence"/>
</dbReference>
<dbReference type="RefSeq" id="WP_179584175.1">
    <property type="nucleotide sequence ID" value="NZ_JACBYR010000001.1"/>
</dbReference>
<dbReference type="Pfam" id="PF08352">
    <property type="entry name" value="oligo_HPY"/>
    <property type="match status" value="1"/>
</dbReference>
<dbReference type="CDD" id="cd03257">
    <property type="entry name" value="ABC_NikE_OppD_transporters"/>
    <property type="match status" value="2"/>
</dbReference>
<evidence type="ECO:0000256" key="7">
    <source>
        <dbReference type="ARBA" id="ARBA00023136"/>
    </source>
</evidence>
<comment type="similarity">
    <text evidence="2">Belongs to the ABC transporter superfamily.</text>
</comment>
<dbReference type="PROSITE" id="PS50893">
    <property type="entry name" value="ABC_TRANSPORTER_2"/>
    <property type="match status" value="2"/>
</dbReference>
<dbReference type="GO" id="GO:0005886">
    <property type="term" value="C:plasma membrane"/>
    <property type="evidence" value="ECO:0007669"/>
    <property type="project" value="UniProtKB-SubCell"/>
</dbReference>
<proteinExistence type="inferred from homology"/>
<keyword evidence="6 9" id="KW-0067">ATP-binding</keyword>
<evidence type="ECO:0000313" key="9">
    <source>
        <dbReference type="EMBL" id="NYE81847.1"/>
    </source>
</evidence>
<keyword evidence="7" id="KW-0472">Membrane</keyword>
<dbReference type="PROSITE" id="PS00211">
    <property type="entry name" value="ABC_TRANSPORTER_1"/>
    <property type="match status" value="2"/>
</dbReference>
<evidence type="ECO:0000256" key="6">
    <source>
        <dbReference type="ARBA" id="ARBA00022840"/>
    </source>
</evidence>
<dbReference type="InterPro" id="IPR003439">
    <property type="entry name" value="ABC_transporter-like_ATP-bd"/>
</dbReference>
<dbReference type="SMART" id="SM00382">
    <property type="entry name" value="AAA"/>
    <property type="match status" value="2"/>
</dbReference>
<dbReference type="InterPro" id="IPR050388">
    <property type="entry name" value="ABC_Ni/Peptide_Import"/>
</dbReference>
<dbReference type="PANTHER" id="PTHR43297">
    <property type="entry name" value="OLIGOPEPTIDE TRANSPORT ATP-BINDING PROTEIN APPD"/>
    <property type="match status" value="1"/>
</dbReference>
<feature type="domain" description="ABC transporter" evidence="8">
    <location>
        <begin position="12"/>
        <end position="258"/>
    </location>
</feature>
<dbReference type="InterPro" id="IPR003593">
    <property type="entry name" value="AAA+_ATPase"/>
</dbReference>
<dbReference type="InterPro" id="IPR013563">
    <property type="entry name" value="Oligopep_ABC_C"/>
</dbReference>
<reference evidence="9 10" key="1">
    <citation type="submission" date="2020-07" db="EMBL/GenBank/DDBJ databases">
        <title>Genomic Encyclopedia of Type Strains, Phase IV (KMG-V): Genome sequencing to study the core and pangenomes of soil and plant-associated prokaryotes.</title>
        <authorList>
            <person name="Whitman W."/>
        </authorList>
    </citation>
    <scope>NUCLEOTIDE SEQUENCE [LARGE SCALE GENOMIC DNA]</scope>
    <source>
        <strain evidence="9 10">SAS40</strain>
    </source>
</reference>
<gene>
    <name evidence="9" type="ORF">FHW18_001118</name>
</gene>
<evidence type="ECO:0000256" key="1">
    <source>
        <dbReference type="ARBA" id="ARBA00004417"/>
    </source>
</evidence>
<dbReference type="GO" id="GO:0005524">
    <property type="term" value="F:ATP binding"/>
    <property type="evidence" value="ECO:0007669"/>
    <property type="project" value="UniProtKB-KW"/>
</dbReference>
<keyword evidence="3" id="KW-0813">Transport</keyword>
<comment type="subcellular location">
    <subcellularLocation>
        <location evidence="1">Cell inner membrane</location>
        <topology evidence="1">Peripheral membrane protein</topology>
    </subcellularLocation>
</comment>
<sequence>MPHSPSLQTPLLDISGLSIRCGTKTVVNHLSLQIARGESVGLIGESGSGKSMTSLAILGLLPAVAKLSGSIRYDGLELVGAPDASLRALRGRRIAMVFQDPMNSLNPLMTVGVQIIETLRAHRPELRVADAQRRAQALLAEVGLSTPDRQLARHPFELSGGQQQRVMIAMALASEPELLIADEPTTALDISTQVQVLQLLRRIQRTRGMAMLFVTHDLDAVGAMADRIAVMRHGEVLECAAVGEVMRRPVHPYTRGLLAARPQPMPAAAPALAATACAVELDRVCIAYGSRRVVHDIDLKVGMGEAIGIVGESGSGKSTLARAIMGMLPVAAGTLRVMGRDPADRANRLAFARSCQFVFQDTSGSLNPRRTVGQALAEPQTIHRLGTPADIVRRSAGLLAEVGLDAGLLKRYPHELSGGQRQRVVIARALATDPRLLICDEPVSALDATVRAQVLALIDRLRKERQLTLVFIGHDLAVMQSVAERTLVLHQGRVVEQGDTHAVFSEPRNAYTRSLVAAGKWAREMCEAA</sequence>
<evidence type="ECO:0000259" key="8">
    <source>
        <dbReference type="PROSITE" id="PS50893"/>
    </source>
</evidence>
<keyword evidence="4" id="KW-1003">Cell membrane</keyword>
<evidence type="ECO:0000313" key="10">
    <source>
        <dbReference type="Proteomes" id="UP000542125"/>
    </source>
</evidence>
<keyword evidence="10" id="KW-1185">Reference proteome</keyword>
<dbReference type="Gene3D" id="3.40.50.300">
    <property type="entry name" value="P-loop containing nucleotide triphosphate hydrolases"/>
    <property type="match status" value="2"/>
</dbReference>
<feature type="domain" description="ABC transporter" evidence="8">
    <location>
        <begin position="279"/>
        <end position="516"/>
    </location>
</feature>
<evidence type="ECO:0000256" key="3">
    <source>
        <dbReference type="ARBA" id="ARBA00022448"/>
    </source>
</evidence>
<evidence type="ECO:0000256" key="5">
    <source>
        <dbReference type="ARBA" id="ARBA00022741"/>
    </source>
</evidence>
<dbReference type="AlphaFoldDB" id="A0A7Y9IRV9"/>
<keyword evidence="5" id="KW-0547">Nucleotide-binding</keyword>
<dbReference type="InterPro" id="IPR027417">
    <property type="entry name" value="P-loop_NTPase"/>
</dbReference>
<evidence type="ECO:0000256" key="2">
    <source>
        <dbReference type="ARBA" id="ARBA00005417"/>
    </source>
</evidence>
<dbReference type="GO" id="GO:0016887">
    <property type="term" value="F:ATP hydrolysis activity"/>
    <property type="evidence" value="ECO:0007669"/>
    <property type="project" value="InterPro"/>
</dbReference>
<dbReference type="SUPFAM" id="SSF52540">
    <property type="entry name" value="P-loop containing nucleoside triphosphate hydrolases"/>
    <property type="match status" value="2"/>
</dbReference>
<dbReference type="Pfam" id="PF00005">
    <property type="entry name" value="ABC_tran"/>
    <property type="match status" value="2"/>
</dbReference>
<dbReference type="NCBIfam" id="NF007739">
    <property type="entry name" value="PRK10419.1"/>
    <property type="match status" value="2"/>
</dbReference>
<dbReference type="InterPro" id="IPR017871">
    <property type="entry name" value="ABC_transporter-like_CS"/>
</dbReference>
<name>A0A7Y9IRV9_9BURK</name>
<organism evidence="9 10">
    <name type="scientific">Pigmentiphaga litoralis</name>
    <dbReference type="NCBI Taxonomy" id="516702"/>
    <lineage>
        <taxon>Bacteria</taxon>
        <taxon>Pseudomonadati</taxon>
        <taxon>Pseudomonadota</taxon>
        <taxon>Betaproteobacteria</taxon>
        <taxon>Burkholderiales</taxon>
        <taxon>Alcaligenaceae</taxon>
        <taxon>Pigmentiphaga</taxon>
    </lineage>
</organism>
<dbReference type="PANTHER" id="PTHR43297:SF2">
    <property type="entry name" value="DIPEPTIDE TRANSPORT ATP-BINDING PROTEIN DPPD"/>
    <property type="match status" value="1"/>
</dbReference>
<accession>A0A7Y9IRV9</accession>
<evidence type="ECO:0000256" key="4">
    <source>
        <dbReference type="ARBA" id="ARBA00022475"/>
    </source>
</evidence>
<dbReference type="GO" id="GO:0015833">
    <property type="term" value="P:peptide transport"/>
    <property type="evidence" value="ECO:0007669"/>
    <property type="project" value="InterPro"/>
</dbReference>
<comment type="caution">
    <text evidence="9">The sequence shown here is derived from an EMBL/GenBank/DDBJ whole genome shotgun (WGS) entry which is preliminary data.</text>
</comment>